<reference evidence="3 4" key="2">
    <citation type="submission" date="2018-11" db="EMBL/GenBank/DDBJ databases">
        <authorList>
            <consortium name="Pathogen Informatics"/>
        </authorList>
    </citation>
    <scope>NUCLEOTIDE SEQUENCE [LARGE SCALE GENOMIC DNA]</scope>
</reference>
<dbReference type="InterPro" id="IPR039911">
    <property type="entry name" value="JIP3/JIP4"/>
</dbReference>
<dbReference type="STRING" id="102285.A0A0R3TV89"/>
<dbReference type="GO" id="GO:0030159">
    <property type="term" value="F:signaling receptor complex adaptor activity"/>
    <property type="evidence" value="ECO:0007669"/>
    <property type="project" value="TreeGrafter"/>
</dbReference>
<dbReference type="GO" id="GO:0016192">
    <property type="term" value="P:vesicle-mediated transport"/>
    <property type="evidence" value="ECO:0007669"/>
    <property type="project" value="TreeGrafter"/>
</dbReference>
<evidence type="ECO:0000256" key="1">
    <source>
        <dbReference type="SAM" id="Coils"/>
    </source>
</evidence>
<evidence type="ECO:0000313" key="5">
    <source>
        <dbReference type="WBParaSite" id="HNAJ_0001172601-mRNA-1"/>
    </source>
</evidence>
<dbReference type="GO" id="GO:0008432">
    <property type="term" value="F:JUN kinase binding"/>
    <property type="evidence" value="ECO:0007669"/>
    <property type="project" value="TreeGrafter"/>
</dbReference>
<dbReference type="GO" id="GO:0019894">
    <property type="term" value="F:kinesin binding"/>
    <property type="evidence" value="ECO:0007669"/>
    <property type="project" value="TreeGrafter"/>
</dbReference>
<dbReference type="GO" id="GO:0005737">
    <property type="term" value="C:cytoplasm"/>
    <property type="evidence" value="ECO:0007669"/>
    <property type="project" value="TreeGrafter"/>
</dbReference>
<feature type="domain" description="RH1" evidence="2">
    <location>
        <begin position="1"/>
        <end position="87"/>
    </location>
</feature>
<keyword evidence="1" id="KW-0175">Coiled coil</keyword>
<keyword evidence="4" id="KW-1185">Reference proteome</keyword>
<evidence type="ECO:0000259" key="2">
    <source>
        <dbReference type="PROSITE" id="PS51776"/>
    </source>
</evidence>
<evidence type="ECO:0000313" key="3">
    <source>
        <dbReference type="EMBL" id="VDO11166.1"/>
    </source>
</evidence>
<dbReference type="GO" id="GO:0005078">
    <property type="term" value="F:MAP-kinase scaffold activity"/>
    <property type="evidence" value="ECO:0007669"/>
    <property type="project" value="InterPro"/>
</dbReference>
<dbReference type="InterPro" id="IPR034743">
    <property type="entry name" value="RH1"/>
</dbReference>
<feature type="coiled-coil region" evidence="1">
    <location>
        <begin position="81"/>
        <end position="154"/>
    </location>
</feature>
<dbReference type="PANTHER" id="PTHR13886">
    <property type="entry name" value="JNK/SAPK-ASSOCIATED PROTEIN"/>
    <property type="match status" value="1"/>
</dbReference>
<dbReference type="PANTHER" id="PTHR13886:SF4">
    <property type="entry name" value="JNK-INTERACTING PROTEIN 3"/>
    <property type="match status" value="1"/>
</dbReference>
<gene>
    <name evidence="3" type="ORF">HNAJ_LOCUS11716</name>
</gene>
<dbReference type="PROSITE" id="PS51776">
    <property type="entry name" value="RH1"/>
    <property type="match status" value="1"/>
</dbReference>
<dbReference type="OrthoDB" id="10256043at2759"/>
<name>A0A0R3TV89_RODNA</name>
<proteinExistence type="predicted"/>
<evidence type="ECO:0000313" key="4">
    <source>
        <dbReference type="Proteomes" id="UP000278807"/>
    </source>
</evidence>
<dbReference type="WBParaSite" id="HNAJ_0001172601-mRNA-1">
    <property type="protein sequence ID" value="HNAJ_0001172601-mRNA-1"/>
    <property type="gene ID" value="HNAJ_0001172601"/>
</dbReference>
<dbReference type="Pfam" id="PF09744">
    <property type="entry name" value="RH1"/>
    <property type="match status" value="1"/>
</dbReference>
<organism evidence="5">
    <name type="scientific">Rodentolepis nana</name>
    <name type="common">Dwarf tapeworm</name>
    <name type="synonym">Hymenolepis nana</name>
    <dbReference type="NCBI Taxonomy" id="102285"/>
    <lineage>
        <taxon>Eukaryota</taxon>
        <taxon>Metazoa</taxon>
        <taxon>Spiralia</taxon>
        <taxon>Lophotrochozoa</taxon>
        <taxon>Platyhelminthes</taxon>
        <taxon>Cestoda</taxon>
        <taxon>Eucestoda</taxon>
        <taxon>Cyclophyllidea</taxon>
        <taxon>Hymenolepididae</taxon>
        <taxon>Rodentolepis</taxon>
    </lineage>
</organism>
<dbReference type="AlphaFoldDB" id="A0A0R3TV89"/>
<sequence>MDSFLDTSTVCLSPHVRNIAYVVYSEFESLVSKYGQGVVDGIVPIMIRTLEQVDLLHKSNEILQNTNDQNEKEIYSLTSRLEKEIKSRRLAEEKIIALEDEMSEMRVKMDNKLADFTKLAHIFEAKLDAANEHIARQEAKEAELRSDLASAQARCNELLCSHVAHMERTRNRIHNLTLEKLSSPSSGITQLIPRASEVGLLDIKEVHRKNFSQPLLEEPIVLQPVASSPPSVSRTSEGELLDVLDEPTDYEQYLNEPTSTRVVSDESDDISKVSDDCEFMGCECKHAHISIADLYRSALNH</sequence>
<accession>A0A0R3TV89</accession>
<reference evidence="5" key="1">
    <citation type="submission" date="2017-02" db="UniProtKB">
        <authorList>
            <consortium name="WormBaseParasite"/>
        </authorList>
    </citation>
    <scope>IDENTIFICATION</scope>
</reference>
<protein>
    <submittedName>
        <fullName evidence="5">RH1 domain-containing protein</fullName>
    </submittedName>
</protein>
<dbReference type="EMBL" id="UZAE01013748">
    <property type="protein sequence ID" value="VDO11166.1"/>
    <property type="molecule type" value="Genomic_DNA"/>
</dbReference>
<dbReference type="Proteomes" id="UP000278807">
    <property type="component" value="Unassembled WGS sequence"/>
</dbReference>